<proteinExistence type="predicted"/>
<dbReference type="SUPFAM" id="SSF46689">
    <property type="entry name" value="Homeodomain-like"/>
    <property type="match status" value="1"/>
</dbReference>
<dbReference type="PRINTS" id="PR00455">
    <property type="entry name" value="HTHTETR"/>
</dbReference>
<protein>
    <submittedName>
        <fullName evidence="4">Transcriptional regulator, TetR family</fullName>
    </submittedName>
</protein>
<evidence type="ECO:0000256" key="1">
    <source>
        <dbReference type="ARBA" id="ARBA00023125"/>
    </source>
</evidence>
<organism evidence="4 5">
    <name type="scientific">Halanaerobium salsuginis</name>
    <dbReference type="NCBI Taxonomy" id="29563"/>
    <lineage>
        <taxon>Bacteria</taxon>
        <taxon>Bacillati</taxon>
        <taxon>Bacillota</taxon>
        <taxon>Clostridia</taxon>
        <taxon>Halanaerobiales</taxon>
        <taxon>Halanaerobiaceae</taxon>
        <taxon>Halanaerobium</taxon>
    </lineage>
</organism>
<dbReference type="OrthoDB" id="9812993at2"/>
<dbReference type="STRING" id="29563.SAMN02983006_01382"/>
<evidence type="ECO:0000259" key="3">
    <source>
        <dbReference type="PROSITE" id="PS50977"/>
    </source>
</evidence>
<dbReference type="RefSeq" id="WP_089861355.1">
    <property type="nucleotide sequence ID" value="NZ_FOTI01000016.1"/>
</dbReference>
<feature type="domain" description="HTH tetR-type" evidence="3">
    <location>
        <begin position="6"/>
        <end position="66"/>
    </location>
</feature>
<feature type="DNA-binding region" description="H-T-H motif" evidence="2">
    <location>
        <begin position="29"/>
        <end position="48"/>
    </location>
</feature>
<dbReference type="Proteomes" id="UP000199006">
    <property type="component" value="Unassembled WGS sequence"/>
</dbReference>
<keyword evidence="5" id="KW-1185">Reference proteome</keyword>
<dbReference type="PROSITE" id="PS50977">
    <property type="entry name" value="HTH_TETR_2"/>
    <property type="match status" value="1"/>
</dbReference>
<dbReference type="InterPro" id="IPR050624">
    <property type="entry name" value="HTH-type_Tx_Regulator"/>
</dbReference>
<dbReference type="PANTHER" id="PTHR43479:SF11">
    <property type="entry name" value="ACREF_ENVCD OPERON REPRESSOR-RELATED"/>
    <property type="match status" value="1"/>
</dbReference>
<dbReference type="EMBL" id="FOTI01000016">
    <property type="protein sequence ID" value="SFL52164.1"/>
    <property type="molecule type" value="Genomic_DNA"/>
</dbReference>
<dbReference type="Gene3D" id="1.10.357.10">
    <property type="entry name" value="Tetracycline Repressor, domain 2"/>
    <property type="match status" value="1"/>
</dbReference>
<dbReference type="InterPro" id="IPR009057">
    <property type="entry name" value="Homeodomain-like_sf"/>
</dbReference>
<evidence type="ECO:0000313" key="4">
    <source>
        <dbReference type="EMBL" id="SFL52164.1"/>
    </source>
</evidence>
<dbReference type="PANTHER" id="PTHR43479">
    <property type="entry name" value="ACREF/ENVCD OPERON REPRESSOR-RELATED"/>
    <property type="match status" value="1"/>
</dbReference>
<sequence length="208" mass="25212">MPKIIENLEDKIIKKSLSLFRKNSYKEVGMRTIAEEVGIAVGTLYNYYPNKWKLYIEVLEESWQETYQRLKKNCKNVKGDYLKGFLQIFYFEMKDKKGIVRELFRYIMNDLELNEEEQKEKLDRIRFPDTVINQIHKLFIINLEKEFAVDFDIDDLNLNRLFTMLQTYIPILQRNYKNDQENITYLYDLTNSYLKEKIIKQKKAESLK</sequence>
<name>A0A1I4ID22_9FIRM</name>
<gene>
    <name evidence="4" type="ORF">SAMN02983006_01382</name>
</gene>
<evidence type="ECO:0000256" key="2">
    <source>
        <dbReference type="PROSITE-ProRule" id="PRU00335"/>
    </source>
</evidence>
<dbReference type="InterPro" id="IPR001647">
    <property type="entry name" value="HTH_TetR"/>
</dbReference>
<dbReference type="GO" id="GO:0003677">
    <property type="term" value="F:DNA binding"/>
    <property type="evidence" value="ECO:0007669"/>
    <property type="project" value="UniProtKB-UniRule"/>
</dbReference>
<accession>A0A1I4ID22</accession>
<dbReference type="AlphaFoldDB" id="A0A1I4ID22"/>
<dbReference type="Pfam" id="PF00440">
    <property type="entry name" value="TetR_N"/>
    <property type="match status" value="1"/>
</dbReference>
<reference evidence="4 5" key="1">
    <citation type="submission" date="2016-10" db="EMBL/GenBank/DDBJ databases">
        <authorList>
            <person name="de Groot N.N."/>
        </authorList>
    </citation>
    <scope>NUCLEOTIDE SEQUENCE [LARGE SCALE GENOMIC DNA]</scope>
    <source>
        <strain evidence="4 5">ATCC 51327</strain>
    </source>
</reference>
<keyword evidence="1 2" id="KW-0238">DNA-binding</keyword>
<evidence type="ECO:0000313" key="5">
    <source>
        <dbReference type="Proteomes" id="UP000199006"/>
    </source>
</evidence>